<evidence type="ECO:0000313" key="18">
    <source>
        <dbReference type="Proteomes" id="UP001187192"/>
    </source>
</evidence>
<evidence type="ECO:0000256" key="4">
    <source>
        <dbReference type="ARBA" id="ARBA00020399"/>
    </source>
</evidence>
<dbReference type="Proteomes" id="UP001187192">
    <property type="component" value="Unassembled WGS sequence"/>
</dbReference>
<dbReference type="InterPro" id="IPR036775">
    <property type="entry name" value="DNA_pol_Y-fam_lit_finger_sf"/>
</dbReference>
<evidence type="ECO:0000256" key="6">
    <source>
        <dbReference type="ARBA" id="ARBA00022679"/>
    </source>
</evidence>
<feature type="region of interest" description="Disordered" evidence="14">
    <location>
        <begin position="806"/>
        <end position="831"/>
    </location>
</feature>
<evidence type="ECO:0000256" key="9">
    <source>
        <dbReference type="ARBA" id="ARBA00022763"/>
    </source>
</evidence>
<dbReference type="CDD" id="cd01701">
    <property type="entry name" value="PolY_Rev1"/>
    <property type="match status" value="1"/>
</dbReference>
<keyword evidence="6" id="KW-0808">Transferase</keyword>
<keyword evidence="8" id="KW-0479">Metal-binding</keyword>
<dbReference type="PANTHER" id="PTHR45990:SF1">
    <property type="entry name" value="DNA REPAIR PROTEIN REV1"/>
    <property type="match status" value="1"/>
</dbReference>
<dbReference type="SUPFAM" id="SSF52113">
    <property type="entry name" value="BRCT domain"/>
    <property type="match status" value="1"/>
</dbReference>
<dbReference type="EMBL" id="BTGU01000007">
    <property type="protein sequence ID" value="GMN37779.1"/>
    <property type="molecule type" value="Genomic_DNA"/>
</dbReference>
<feature type="compositionally biased region" description="Low complexity" evidence="14">
    <location>
        <begin position="51"/>
        <end position="62"/>
    </location>
</feature>
<keyword evidence="5" id="KW-0237">DNA synthesis</keyword>
<dbReference type="FunFam" id="3.40.1170.60:FF:000004">
    <property type="entry name" value="DNA repair protein REV1"/>
    <property type="match status" value="1"/>
</dbReference>
<organism evidence="17 18">
    <name type="scientific">Ficus carica</name>
    <name type="common">Common fig</name>
    <dbReference type="NCBI Taxonomy" id="3494"/>
    <lineage>
        <taxon>Eukaryota</taxon>
        <taxon>Viridiplantae</taxon>
        <taxon>Streptophyta</taxon>
        <taxon>Embryophyta</taxon>
        <taxon>Tracheophyta</taxon>
        <taxon>Spermatophyta</taxon>
        <taxon>Magnoliopsida</taxon>
        <taxon>eudicotyledons</taxon>
        <taxon>Gunneridae</taxon>
        <taxon>Pentapetalae</taxon>
        <taxon>rosids</taxon>
        <taxon>fabids</taxon>
        <taxon>Rosales</taxon>
        <taxon>Moraceae</taxon>
        <taxon>Ficeae</taxon>
        <taxon>Ficus</taxon>
    </lineage>
</organism>
<name>A0AA88DG91_FICCA</name>
<evidence type="ECO:0000256" key="14">
    <source>
        <dbReference type="SAM" id="MobiDB-lite"/>
    </source>
</evidence>
<dbReference type="Pfam" id="PF00533">
    <property type="entry name" value="BRCT"/>
    <property type="match status" value="1"/>
</dbReference>
<feature type="domain" description="BRCT" evidence="15">
    <location>
        <begin position="98"/>
        <end position="189"/>
    </location>
</feature>
<dbReference type="InterPro" id="IPR053848">
    <property type="entry name" value="IMS_HHH_1"/>
</dbReference>
<feature type="compositionally biased region" description="Low complexity" evidence="14">
    <location>
        <begin position="20"/>
        <end position="35"/>
    </location>
</feature>
<dbReference type="GO" id="GO:0003684">
    <property type="term" value="F:damaged DNA binding"/>
    <property type="evidence" value="ECO:0007669"/>
    <property type="project" value="InterPro"/>
</dbReference>
<dbReference type="InterPro" id="IPR036420">
    <property type="entry name" value="BRCT_dom_sf"/>
</dbReference>
<evidence type="ECO:0000256" key="12">
    <source>
        <dbReference type="ARBA" id="ARBA00023204"/>
    </source>
</evidence>
<evidence type="ECO:0000256" key="7">
    <source>
        <dbReference type="ARBA" id="ARBA00022695"/>
    </source>
</evidence>
<dbReference type="Gene3D" id="3.40.1170.60">
    <property type="match status" value="1"/>
</dbReference>
<evidence type="ECO:0000256" key="3">
    <source>
        <dbReference type="ARBA" id="ARBA00010945"/>
    </source>
</evidence>
<keyword evidence="11" id="KW-0238">DNA-binding</keyword>
<dbReference type="InterPro" id="IPR001126">
    <property type="entry name" value="UmuC"/>
</dbReference>
<dbReference type="Gene3D" id="6.10.250.1490">
    <property type="match status" value="1"/>
</dbReference>
<dbReference type="Gene3D" id="3.30.70.270">
    <property type="match status" value="1"/>
</dbReference>
<dbReference type="SUPFAM" id="SSF56672">
    <property type="entry name" value="DNA/RNA polymerases"/>
    <property type="match status" value="1"/>
</dbReference>
<evidence type="ECO:0000256" key="1">
    <source>
        <dbReference type="ARBA" id="ARBA00001946"/>
    </source>
</evidence>
<dbReference type="CDD" id="cd17719">
    <property type="entry name" value="BRCT_Rev1"/>
    <property type="match status" value="1"/>
</dbReference>
<evidence type="ECO:0000256" key="5">
    <source>
        <dbReference type="ARBA" id="ARBA00022634"/>
    </source>
</evidence>
<protein>
    <recommendedName>
        <fullName evidence="4">DNA repair protein REV1</fullName>
    </recommendedName>
</protein>
<evidence type="ECO:0000256" key="13">
    <source>
        <dbReference type="ARBA" id="ARBA00023242"/>
    </source>
</evidence>
<comment type="subcellular location">
    <subcellularLocation>
        <location evidence="2">Nucleus</location>
    </subcellularLocation>
</comment>
<dbReference type="FunFam" id="3.30.70.270:FF:000019">
    <property type="entry name" value="DNA repair protein REV1"/>
    <property type="match status" value="1"/>
</dbReference>
<dbReference type="Pfam" id="PF00817">
    <property type="entry name" value="IMS"/>
    <property type="match status" value="1"/>
</dbReference>
<dbReference type="PROSITE" id="PS50172">
    <property type="entry name" value="BRCT"/>
    <property type="match status" value="1"/>
</dbReference>
<proteinExistence type="inferred from homology"/>
<dbReference type="Pfam" id="PF21999">
    <property type="entry name" value="IMS_HHH_1"/>
    <property type="match status" value="1"/>
</dbReference>
<dbReference type="Gene3D" id="3.30.1490.100">
    <property type="entry name" value="DNA polymerase, Y-family, little finger domain"/>
    <property type="match status" value="1"/>
</dbReference>
<keyword evidence="10" id="KW-0460">Magnesium</keyword>
<keyword evidence="18" id="KW-1185">Reference proteome</keyword>
<accession>A0AA88DG91</accession>
<keyword evidence="13" id="KW-0539">Nucleus</keyword>
<dbReference type="FunFam" id="3.40.50.10190:FF:000011">
    <property type="entry name" value="DNA repair protein REV1"/>
    <property type="match status" value="1"/>
</dbReference>
<dbReference type="InterPro" id="IPR017961">
    <property type="entry name" value="DNA_pol_Y-fam_little_finger"/>
</dbReference>
<sequence>MSSNSGRSGGGSSAQKSKRSFNNSSSSKRSNSTNSKKQKTNQKTLGAAWGSNSLSSSRSSFRNSPFSDFGSYMVEKNKKLHNQFGAQASNSSSGGPDSENAIFRGVSIFVDGFTIPSSQELRAYMLKYGGRYENYFSRYRVTHIICSNLPDSKLKNLRSFSGGLPVVKPAWILESVAANKLLSWVPYQLEQVADNQPRLSAFFAPKTISISESADAVLVKHEDEYTSSKGDQDEDGNSSEMGNSTECKHQNCGGSDDNTHEQVEQLTTGSENFLDMRIEDRDNLDAEDQSIVKDDAQTSPSPPSASVRRYCVDNQVSKGIPHLAALGSYGGHSTLTDPNFVENYFKNSRLHFIGTWRNRYRKRFPSLSKGFKHASSNPNSLAESRKTAVIHVDMDCFFVSVVIRRHPELNDKPVAVCHSDNPKGTAEISSANYPAREYGVRAGMFVRVAKALCPPLVIVPYNFEAYEELVDLMENMQVADQFYNILHKHCTKVQAVSCDEAFLDVTDSEGEDPQYLASTIRKEIFDTTGCTASTGIAGNMLLARLATRNAKPNGLCYIPPEKVDDYLYQLPIKALPGIGRVLEEKLRKKNVETCGQLRIISKDSLQKDFGAKTGEMLWNYSRGIDNRLVGMIQESKSIGAEVNWGVRFKDPKDSQNFLSSLCKEVSLRLQGCGVQGRTFTLKIKKRRKDAEEPAKYMGCGDCENLSHSLTVPVATDAVEVLQRITKQLFGFFNTDVKEIRGIGLQVSKLENADPLKQGPGNNSLKSWLKSTSASLEEQPNQTVPKKEVVGTTSYTDCGSPRTRSCEEIPAITNSVDNNPSSGEHSLNSNSAPPPLSQLDFGVIGSLPPEIVFELNEMYGGKLVDFVAKSKGKMKEGEGLIFKNLVHPGKISIEDKWLLPDPIKQNHLKFGIFLITYHLQRSLLYLCPAPLSLFFSFFTLASVFGNRKHGIALDGSEFKGEEKRKNGARQGKGVKVEEEEDDIGEIPNFKLGKRHEDVQIMPFVEGSRDMANAGLENTDIMPSSLSQVDTSVLQQLPKELRVDLIEQLPAHRKPGLSANSLLSPSSKHPLDPVDDIHSENHLDLTDSASKYKLWVGNPPKWVDEFSESNCVILNVLAKMYYKSGSTGSLSSILRCTIMESRHLLEAGNESWNEALQGFSEVLKQYVNLKIELDIEELYICFRLLQRFISKSKFLLHVYENVIPYLQASVNESYGGNLHLPFVSLSAILRSTADNNTDPTSETAKLGPSLTRFMGKVVDIHFLWRIMSAPLIFKTRKQRKHHVRSGGTKFSLCLTNVMPEFI</sequence>
<dbReference type="FunFam" id="3.30.1490.100:FF:000001">
    <property type="entry name" value="DNA repair protein REV1"/>
    <property type="match status" value="1"/>
</dbReference>
<evidence type="ECO:0000313" key="17">
    <source>
        <dbReference type="EMBL" id="GMN37779.1"/>
    </source>
</evidence>
<dbReference type="GO" id="GO:0070987">
    <property type="term" value="P:error-free translesion synthesis"/>
    <property type="evidence" value="ECO:0007669"/>
    <property type="project" value="TreeGrafter"/>
</dbReference>
<dbReference type="Gene3D" id="3.40.50.10190">
    <property type="entry name" value="BRCT domain"/>
    <property type="match status" value="1"/>
</dbReference>
<dbReference type="SUPFAM" id="SSF100879">
    <property type="entry name" value="Lesion bypass DNA polymerase (Y-family), little finger domain"/>
    <property type="match status" value="1"/>
</dbReference>
<feature type="region of interest" description="Disordered" evidence="14">
    <location>
        <begin position="224"/>
        <end position="274"/>
    </location>
</feature>
<dbReference type="GO" id="GO:0017125">
    <property type="term" value="F:deoxycytidyl transferase activity"/>
    <property type="evidence" value="ECO:0007669"/>
    <property type="project" value="TreeGrafter"/>
</dbReference>
<dbReference type="GO" id="GO:0005634">
    <property type="term" value="C:nucleus"/>
    <property type="evidence" value="ECO:0007669"/>
    <property type="project" value="UniProtKB-SubCell"/>
</dbReference>
<evidence type="ECO:0000259" key="15">
    <source>
        <dbReference type="PROSITE" id="PS50172"/>
    </source>
</evidence>
<evidence type="ECO:0000259" key="16">
    <source>
        <dbReference type="PROSITE" id="PS50173"/>
    </source>
</evidence>
<dbReference type="InterPro" id="IPR001357">
    <property type="entry name" value="BRCT_dom"/>
</dbReference>
<evidence type="ECO:0000256" key="11">
    <source>
        <dbReference type="ARBA" id="ARBA00023125"/>
    </source>
</evidence>
<comment type="similarity">
    <text evidence="3">Belongs to the DNA polymerase type-Y family.</text>
</comment>
<keyword evidence="12" id="KW-0234">DNA repair</keyword>
<dbReference type="InterPro" id="IPR043128">
    <property type="entry name" value="Rev_trsase/Diguanyl_cyclase"/>
</dbReference>
<keyword evidence="7" id="KW-0548">Nucleotidyltransferase</keyword>
<feature type="compositionally biased region" description="Polar residues" evidence="14">
    <location>
        <begin position="811"/>
        <end position="824"/>
    </location>
</feature>
<gene>
    <name evidence="17" type="ORF">TIFTF001_007089</name>
</gene>
<dbReference type="GO" id="GO:0003887">
    <property type="term" value="F:DNA-directed DNA polymerase activity"/>
    <property type="evidence" value="ECO:0007669"/>
    <property type="project" value="InterPro"/>
</dbReference>
<dbReference type="PROSITE" id="PS50173">
    <property type="entry name" value="UMUC"/>
    <property type="match status" value="1"/>
</dbReference>
<evidence type="ECO:0000256" key="8">
    <source>
        <dbReference type="ARBA" id="ARBA00022723"/>
    </source>
</evidence>
<keyword evidence="9" id="KW-0227">DNA damage</keyword>
<feature type="region of interest" description="Disordered" evidence="14">
    <location>
        <begin position="1"/>
        <end position="62"/>
    </location>
</feature>
<comment type="cofactor">
    <cofactor evidence="1">
        <name>Mg(2+)</name>
        <dbReference type="ChEBI" id="CHEBI:18420"/>
    </cofactor>
</comment>
<dbReference type="GO" id="GO:0042276">
    <property type="term" value="P:error-prone translesion synthesis"/>
    <property type="evidence" value="ECO:0007669"/>
    <property type="project" value="TreeGrafter"/>
</dbReference>
<dbReference type="SMART" id="SM00292">
    <property type="entry name" value="BRCT"/>
    <property type="match status" value="1"/>
</dbReference>
<dbReference type="InterPro" id="IPR043502">
    <property type="entry name" value="DNA/RNA_pol_sf"/>
</dbReference>
<reference evidence="17" key="1">
    <citation type="submission" date="2023-07" db="EMBL/GenBank/DDBJ databases">
        <title>draft genome sequence of fig (Ficus carica).</title>
        <authorList>
            <person name="Takahashi T."/>
            <person name="Nishimura K."/>
        </authorList>
    </citation>
    <scope>NUCLEOTIDE SEQUENCE</scope>
</reference>
<dbReference type="PANTHER" id="PTHR45990">
    <property type="entry name" value="DNA REPAIR PROTEIN REV1"/>
    <property type="match status" value="1"/>
</dbReference>
<dbReference type="Gene3D" id="1.10.150.20">
    <property type="entry name" value="5' to 3' exonuclease, C-terminal subdomain"/>
    <property type="match status" value="1"/>
</dbReference>
<dbReference type="Pfam" id="PF11799">
    <property type="entry name" value="IMS_C"/>
    <property type="match status" value="1"/>
</dbReference>
<evidence type="ECO:0000256" key="2">
    <source>
        <dbReference type="ARBA" id="ARBA00004123"/>
    </source>
</evidence>
<dbReference type="GO" id="GO:0006281">
    <property type="term" value="P:DNA repair"/>
    <property type="evidence" value="ECO:0007669"/>
    <property type="project" value="UniProtKB-KW"/>
</dbReference>
<comment type="caution">
    <text evidence="17">The sequence shown here is derived from an EMBL/GenBank/DDBJ whole genome shotgun (WGS) entry which is preliminary data.</text>
</comment>
<dbReference type="GO" id="GO:0046872">
    <property type="term" value="F:metal ion binding"/>
    <property type="evidence" value="ECO:0007669"/>
    <property type="project" value="UniProtKB-KW"/>
</dbReference>
<feature type="domain" description="UmuC" evidence="16">
    <location>
        <begin position="389"/>
        <end position="579"/>
    </location>
</feature>
<evidence type="ECO:0000256" key="10">
    <source>
        <dbReference type="ARBA" id="ARBA00022842"/>
    </source>
</evidence>